<protein>
    <submittedName>
        <fullName evidence="1">Uncharacterized protein</fullName>
    </submittedName>
</protein>
<dbReference type="Proteomes" id="UP001302696">
    <property type="component" value="Chromosome"/>
</dbReference>
<reference evidence="2" key="1">
    <citation type="submission" date="2024-06" db="EMBL/GenBank/DDBJ databases">
        <authorList>
            <person name="Chang H.C."/>
            <person name="Mun S.Y."/>
        </authorList>
    </citation>
    <scope>NUCLEOTIDE SEQUENCE [LARGE SCALE GENOMIC DNA]</scope>
    <source>
        <strain evidence="2">KT1</strain>
    </source>
</reference>
<dbReference type="EMBL" id="CP104778">
    <property type="protein sequence ID" value="WPC22013.1"/>
    <property type="molecule type" value="Genomic_DNA"/>
</dbReference>
<dbReference type="RefSeq" id="WP_156486311.1">
    <property type="nucleotide sequence ID" value="NZ_BBIM01000009.1"/>
</dbReference>
<name>A0ABZ0Q4T8_9LACO</name>
<gene>
    <name evidence="1" type="ORF">N6G96_02005</name>
</gene>
<evidence type="ECO:0000313" key="2">
    <source>
        <dbReference type="Proteomes" id="UP001302696"/>
    </source>
</evidence>
<sequence>MSHEHRFKKVLMLKDIKSSQSSWYLAQKSGCANDGCMIFLVNVATGLDLD</sequence>
<proteinExistence type="predicted"/>
<keyword evidence="2" id="KW-1185">Reference proteome</keyword>
<accession>A0ABZ0Q4T8</accession>
<evidence type="ECO:0000313" key="1">
    <source>
        <dbReference type="EMBL" id="WPC22013.1"/>
    </source>
</evidence>
<organism evidence="1 2">
    <name type="scientific">Pediococcus inopinatus</name>
    <dbReference type="NCBI Taxonomy" id="114090"/>
    <lineage>
        <taxon>Bacteria</taxon>
        <taxon>Bacillati</taxon>
        <taxon>Bacillota</taxon>
        <taxon>Bacilli</taxon>
        <taxon>Lactobacillales</taxon>
        <taxon>Lactobacillaceae</taxon>
        <taxon>Pediococcus</taxon>
    </lineage>
</organism>